<accession>A0A0C1ZQS4</accession>
<evidence type="ECO:0000313" key="2">
    <source>
        <dbReference type="Proteomes" id="UP000031599"/>
    </source>
</evidence>
<dbReference type="AlphaFoldDB" id="A0A0C1ZQS4"/>
<name>A0A0C1ZQS4_9BACT</name>
<evidence type="ECO:0000313" key="1">
    <source>
        <dbReference type="EMBL" id="KIG13308.1"/>
    </source>
</evidence>
<organism evidence="1 2">
    <name type="scientific">Enhygromyxa salina</name>
    <dbReference type="NCBI Taxonomy" id="215803"/>
    <lineage>
        <taxon>Bacteria</taxon>
        <taxon>Pseudomonadati</taxon>
        <taxon>Myxococcota</taxon>
        <taxon>Polyangia</taxon>
        <taxon>Nannocystales</taxon>
        <taxon>Nannocystaceae</taxon>
        <taxon>Enhygromyxa</taxon>
    </lineage>
</organism>
<gene>
    <name evidence="1" type="ORF">DB30_00356</name>
</gene>
<sequence length="40" mass="4262">MRHGRLVPFFLPPRPASHLAGHSLRSLPTGWLSAGACVAP</sequence>
<protein>
    <submittedName>
        <fullName evidence="1">Uncharacterized protein</fullName>
    </submittedName>
</protein>
<comment type="caution">
    <text evidence="1">The sequence shown here is derived from an EMBL/GenBank/DDBJ whole genome shotgun (WGS) entry which is preliminary data.</text>
</comment>
<reference evidence="1 2" key="1">
    <citation type="submission" date="2014-12" db="EMBL/GenBank/DDBJ databases">
        <title>Genome assembly of Enhygromyxa salina DSM 15201.</title>
        <authorList>
            <person name="Sharma G."/>
            <person name="Subramanian S."/>
        </authorList>
    </citation>
    <scope>NUCLEOTIDE SEQUENCE [LARGE SCALE GENOMIC DNA]</scope>
    <source>
        <strain evidence="1 2">DSM 15201</strain>
    </source>
</reference>
<proteinExistence type="predicted"/>
<dbReference type="EMBL" id="JMCC02000101">
    <property type="protein sequence ID" value="KIG13308.1"/>
    <property type="molecule type" value="Genomic_DNA"/>
</dbReference>
<dbReference type="Proteomes" id="UP000031599">
    <property type="component" value="Unassembled WGS sequence"/>
</dbReference>